<evidence type="ECO:0000256" key="1">
    <source>
        <dbReference type="ARBA" id="ARBA00009437"/>
    </source>
</evidence>
<dbReference type="GO" id="GO:0003700">
    <property type="term" value="F:DNA-binding transcription factor activity"/>
    <property type="evidence" value="ECO:0007669"/>
    <property type="project" value="InterPro"/>
</dbReference>
<proteinExistence type="inferred from homology"/>
<dbReference type="SUPFAM" id="SSF53850">
    <property type="entry name" value="Periplasmic binding protein-like II"/>
    <property type="match status" value="1"/>
</dbReference>
<gene>
    <name evidence="6" type="ORF">GB996_04595</name>
</gene>
<dbReference type="EMBL" id="WFKQ01000002">
    <property type="protein sequence ID" value="MUG32070.1"/>
    <property type="molecule type" value="Genomic_DNA"/>
</dbReference>
<dbReference type="GO" id="GO:0003677">
    <property type="term" value="F:DNA binding"/>
    <property type="evidence" value="ECO:0007669"/>
    <property type="project" value="UniProtKB-KW"/>
</dbReference>
<dbReference type="PROSITE" id="PS50931">
    <property type="entry name" value="HTH_LYSR"/>
    <property type="match status" value="1"/>
</dbReference>
<evidence type="ECO:0000313" key="7">
    <source>
        <dbReference type="Proteomes" id="UP000442109"/>
    </source>
</evidence>
<dbReference type="OrthoDB" id="6621790at2"/>
<evidence type="ECO:0000259" key="5">
    <source>
        <dbReference type="PROSITE" id="PS50931"/>
    </source>
</evidence>
<evidence type="ECO:0000313" key="6">
    <source>
        <dbReference type="EMBL" id="MUG32070.1"/>
    </source>
</evidence>
<dbReference type="AlphaFoldDB" id="A0A844M068"/>
<dbReference type="PRINTS" id="PR00039">
    <property type="entry name" value="HTHLYSR"/>
</dbReference>
<reference evidence="6 7" key="1">
    <citation type="journal article" date="2019" name="PLoS ONE">
        <title>Pup mortality in New Zealand sea lions (Phocarctos hookeri) at Enderby Island, Auckland Islands, 2013-18.</title>
        <authorList>
            <person name="Michael S.A."/>
            <person name="Hayman D.T.S."/>
            <person name="Gray R."/>
            <person name="Zhang J."/>
            <person name="Rogers L."/>
            <person name="Roe W.D."/>
        </authorList>
    </citation>
    <scope>NUCLEOTIDE SEQUENCE [LARGE SCALE GENOMIC DNA]</scope>
    <source>
        <strain evidence="6 7">SM868</strain>
    </source>
</reference>
<sequence>MFDIDVRLLLLFQAIYQQNTISKAAQKLDIGQPAASLGLNKLRQHFDDPLFVRVGNQMQPTQTAQNLFPLVNNALQHIRAVNDYTHHFEPKNSSRRFHISMTDISHMIIVPKLIKYLKQHAPHTKLDISAINSDTPSRMSSGEIDLAIGYIPHLEAGFFQQTFFEQHYSVVVRQDHPRLTQNTLTLEAYQQEQHADVISSGTGHYLLEDHLRRRHIKRHIAITLPTYLGVGLIIQQTDLVATLPDKLAKLLLQENRLHTLPLPLDIPKYQVKQHWHERMHANPDNQWLRQVCYALFHQDNDS</sequence>
<dbReference type="InterPro" id="IPR036388">
    <property type="entry name" value="WH-like_DNA-bd_sf"/>
</dbReference>
<dbReference type="CDD" id="cd08459">
    <property type="entry name" value="PBP2_DntR_NahR_LinR_like"/>
    <property type="match status" value="1"/>
</dbReference>
<name>A0A844M068_9GAMM</name>
<comment type="similarity">
    <text evidence="1">Belongs to the LysR transcriptional regulatory family.</text>
</comment>
<feature type="domain" description="HTH lysR-type" evidence="5">
    <location>
        <begin position="4"/>
        <end position="61"/>
    </location>
</feature>
<dbReference type="InterPro" id="IPR005119">
    <property type="entry name" value="LysR_subst-bd"/>
</dbReference>
<keyword evidence="3" id="KW-0238">DNA-binding</keyword>
<dbReference type="InterPro" id="IPR050389">
    <property type="entry name" value="LysR-type_TF"/>
</dbReference>
<keyword evidence="2" id="KW-0805">Transcription regulation</keyword>
<comment type="caution">
    <text evidence="6">The sequence shown here is derived from an EMBL/GenBank/DDBJ whole genome shotgun (WGS) entry which is preliminary data.</text>
</comment>
<evidence type="ECO:0000256" key="4">
    <source>
        <dbReference type="ARBA" id="ARBA00023163"/>
    </source>
</evidence>
<evidence type="ECO:0000256" key="2">
    <source>
        <dbReference type="ARBA" id="ARBA00023015"/>
    </source>
</evidence>
<keyword evidence="7" id="KW-1185">Reference proteome</keyword>
<keyword evidence="4" id="KW-0804">Transcription</keyword>
<dbReference type="PANTHER" id="PTHR30118:SF15">
    <property type="entry name" value="TRANSCRIPTIONAL REGULATORY PROTEIN"/>
    <property type="match status" value="1"/>
</dbReference>
<dbReference type="Proteomes" id="UP000442109">
    <property type="component" value="Unassembled WGS sequence"/>
</dbReference>
<dbReference type="RefSeq" id="WP_011960012.1">
    <property type="nucleotide sequence ID" value="NZ_WFKQ01000002.1"/>
</dbReference>
<protein>
    <submittedName>
        <fullName evidence="6">LysR family transcriptional regulator</fullName>
    </submittedName>
</protein>
<dbReference type="InterPro" id="IPR000847">
    <property type="entry name" value="LysR_HTH_N"/>
</dbReference>
<evidence type="ECO:0000256" key="3">
    <source>
        <dbReference type="ARBA" id="ARBA00023125"/>
    </source>
</evidence>
<dbReference type="Pfam" id="PF00126">
    <property type="entry name" value="HTH_1"/>
    <property type="match status" value="1"/>
</dbReference>
<dbReference type="Gene3D" id="1.10.10.10">
    <property type="entry name" value="Winged helix-like DNA-binding domain superfamily/Winged helix DNA-binding domain"/>
    <property type="match status" value="1"/>
</dbReference>
<dbReference type="Pfam" id="PF03466">
    <property type="entry name" value="LysR_substrate"/>
    <property type="match status" value="1"/>
</dbReference>
<organism evidence="6 7">
    <name type="scientific">Psychrobacter sanguinis</name>
    <dbReference type="NCBI Taxonomy" id="861445"/>
    <lineage>
        <taxon>Bacteria</taxon>
        <taxon>Pseudomonadati</taxon>
        <taxon>Pseudomonadota</taxon>
        <taxon>Gammaproteobacteria</taxon>
        <taxon>Moraxellales</taxon>
        <taxon>Moraxellaceae</taxon>
        <taxon>Psychrobacter</taxon>
    </lineage>
</organism>
<dbReference type="SUPFAM" id="SSF46785">
    <property type="entry name" value="Winged helix' DNA-binding domain"/>
    <property type="match status" value="1"/>
</dbReference>
<accession>A0A844M068</accession>
<dbReference type="InterPro" id="IPR036390">
    <property type="entry name" value="WH_DNA-bd_sf"/>
</dbReference>
<dbReference type="PANTHER" id="PTHR30118">
    <property type="entry name" value="HTH-TYPE TRANSCRIPTIONAL REGULATOR LEUO-RELATED"/>
    <property type="match status" value="1"/>
</dbReference>
<dbReference type="Gene3D" id="3.40.190.10">
    <property type="entry name" value="Periplasmic binding protein-like II"/>
    <property type="match status" value="2"/>
</dbReference>